<keyword evidence="1" id="KW-0732">Signal</keyword>
<proteinExistence type="predicted"/>
<gene>
    <name evidence="2" type="ORF">HDF12_000552</name>
</gene>
<dbReference type="Proteomes" id="UP000534186">
    <property type="component" value="Unassembled WGS sequence"/>
</dbReference>
<comment type="caution">
    <text evidence="2">The sequence shown here is derived from an EMBL/GenBank/DDBJ whole genome shotgun (WGS) entry which is preliminary data.</text>
</comment>
<evidence type="ECO:0000313" key="2">
    <source>
        <dbReference type="EMBL" id="NYF50187.1"/>
    </source>
</evidence>
<feature type="signal peptide" evidence="1">
    <location>
        <begin position="1"/>
        <end position="19"/>
    </location>
</feature>
<dbReference type="EMBL" id="JACCCV010000001">
    <property type="protein sequence ID" value="NYF50187.1"/>
    <property type="molecule type" value="Genomic_DNA"/>
</dbReference>
<feature type="chain" id="PRO_5030816463" evidence="1">
    <location>
        <begin position="20"/>
        <end position="173"/>
    </location>
</feature>
<dbReference type="AlphaFoldDB" id="A0A7Y9T1L9"/>
<organism evidence="2 3">
    <name type="scientific">Tunturiibacter lichenicola</name>
    <dbReference type="NCBI Taxonomy" id="2051959"/>
    <lineage>
        <taxon>Bacteria</taxon>
        <taxon>Pseudomonadati</taxon>
        <taxon>Acidobacteriota</taxon>
        <taxon>Terriglobia</taxon>
        <taxon>Terriglobales</taxon>
        <taxon>Acidobacteriaceae</taxon>
        <taxon>Tunturiibacter</taxon>
    </lineage>
</organism>
<protein>
    <submittedName>
        <fullName evidence="2">Uncharacterized protein</fullName>
    </submittedName>
</protein>
<evidence type="ECO:0000313" key="3">
    <source>
        <dbReference type="Proteomes" id="UP000534186"/>
    </source>
</evidence>
<sequence length="173" mass="18734">MRNLSASIMLLFASVPVLGQNRIISFDPSSVNFDPKYLCPVQFIAQRQSIATIRSAGDERRHDLSSEALHVAIKHYGGPSVLSLEVTLHAVPSDPRILPIGADPSDLTKTFQIQLAPGKNDLTSFDVSMPGVGSLRWLDVTSIAYSNGTSWHASSKSECRAIPSSFVLVGNKQ</sequence>
<name>A0A7Y9T1L9_9BACT</name>
<reference evidence="2 3" key="1">
    <citation type="submission" date="2020-07" db="EMBL/GenBank/DDBJ databases">
        <title>Genomic Encyclopedia of Type Strains, Phase IV (KMG-V): Genome sequencing to study the core and pangenomes of soil and plant-associated prokaryotes.</title>
        <authorList>
            <person name="Whitman W."/>
        </authorList>
    </citation>
    <scope>NUCLEOTIDE SEQUENCE [LARGE SCALE GENOMIC DNA]</scope>
    <source>
        <strain evidence="2 3">M8UP30</strain>
    </source>
</reference>
<accession>A0A7Y9T1L9</accession>
<evidence type="ECO:0000256" key="1">
    <source>
        <dbReference type="SAM" id="SignalP"/>
    </source>
</evidence>